<keyword evidence="1" id="KW-0378">Hydrolase</keyword>
<evidence type="ECO:0000313" key="4">
    <source>
        <dbReference type="EMBL" id="MFC5648598.1"/>
    </source>
</evidence>
<dbReference type="SUPFAM" id="SSF50494">
    <property type="entry name" value="Trypsin-like serine proteases"/>
    <property type="match status" value="1"/>
</dbReference>
<dbReference type="Pfam" id="PF07833">
    <property type="entry name" value="Cu_amine_oxidN1"/>
    <property type="match status" value="1"/>
</dbReference>
<dbReference type="SUPFAM" id="SSF55383">
    <property type="entry name" value="Copper amine oxidase, domain N"/>
    <property type="match status" value="1"/>
</dbReference>
<feature type="region of interest" description="Disordered" evidence="2">
    <location>
        <begin position="169"/>
        <end position="201"/>
    </location>
</feature>
<keyword evidence="1" id="KW-0720">Serine protease</keyword>
<dbReference type="RefSeq" id="WP_379187065.1">
    <property type="nucleotide sequence ID" value="NZ_JBHSOW010000018.1"/>
</dbReference>
<feature type="compositionally biased region" description="Low complexity" evidence="2">
    <location>
        <begin position="169"/>
        <end position="193"/>
    </location>
</feature>
<organism evidence="4 5">
    <name type="scientific">Paenibacillus solisilvae</name>
    <dbReference type="NCBI Taxonomy" id="2486751"/>
    <lineage>
        <taxon>Bacteria</taxon>
        <taxon>Bacillati</taxon>
        <taxon>Bacillota</taxon>
        <taxon>Bacilli</taxon>
        <taxon>Bacillales</taxon>
        <taxon>Paenibacillaceae</taxon>
        <taxon>Paenibacillus</taxon>
    </lineage>
</organism>
<dbReference type="Gene3D" id="3.30.457.10">
    <property type="entry name" value="Copper amine oxidase-like, N-terminal domain"/>
    <property type="match status" value="1"/>
</dbReference>
<feature type="domain" description="Copper amine oxidase-like N-terminal" evidence="3">
    <location>
        <begin position="62"/>
        <end position="158"/>
    </location>
</feature>
<proteinExistence type="predicted"/>
<name>A0ABW0VRR9_9BACL</name>
<dbReference type="InterPro" id="IPR036582">
    <property type="entry name" value="Mao_N_sf"/>
</dbReference>
<keyword evidence="1" id="KW-0645">Protease</keyword>
<dbReference type="InterPro" id="IPR012854">
    <property type="entry name" value="Cu_amine_oxidase-like_N"/>
</dbReference>
<dbReference type="Proteomes" id="UP001596047">
    <property type="component" value="Unassembled WGS sequence"/>
</dbReference>
<dbReference type="Pfam" id="PF13365">
    <property type="entry name" value="Trypsin_2"/>
    <property type="match status" value="1"/>
</dbReference>
<dbReference type="InterPro" id="IPR009003">
    <property type="entry name" value="Peptidase_S1_PA"/>
</dbReference>
<evidence type="ECO:0000256" key="1">
    <source>
        <dbReference type="ARBA" id="ARBA00022825"/>
    </source>
</evidence>
<evidence type="ECO:0000259" key="3">
    <source>
        <dbReference type="Pfam" id="PF07833"/>
    </source>
</evidence>
<dbReference type="EMBL" id="JBHSOW010000018">
    <property type="protein sequence ID" value="MFC5648598.1"/>
    <property type="molecule type" value="Genomic_DNA"/>
</dbReference>
<evidence type="ECO:0000256" key="2">
    <source>
        <dbReference type="SAM" id="MobiDB-lite"/>
    </source>
</evidence>
<dbReference type="PRINTS" id="PR00834">
    <property type="entry name" value="PROTEASES2C"/>
</dbReference>
<sequence>MNLDFTYWKKHTDGWRGLTVRKFIISIISLALLLMGGVNVSAAAAPPQTMYKVYVDGALASSNAIIKNGSTIVPFKNVFLAMGFMIQYDAKTRTVRAKKAGTTITLTVGVKRGFLNGKMKTLPVAPEAINNTTYIPLRFVGESMGCIIEVDTPGHAIYIDLPVVSETTAAPEPTPVPAAELTPIPTTEPLPTASNSSSTELTTKQVTVINDKKVVMLEMVDSQGSAVSLGQGLFLTNYHVIDGQTSGNVIETNGTSYLIGGVAAYNESLDLAIVKVQNYTKAWEAVQIGNPDELEKGDRVVAIGSPRGVQNTVSEGVVSNFTKQDGVNYIQISVPIDHGSSGGGLFNMKGELVGITSAGIDDSNADLNFAISIKDAQVLLGKINGRMFNDIAVTPLASLIPTQPAVQPVTHPAPSDSTEQTRVIVTQALNETVTQIPTSVVNLQLGEWESFVTNDGVIAIFNQMGTYDYKTYLDYYPTIQNQVYYWAKSIGDAIYSHFPDKKISMGIYFEFTFNTYPSAFDPSEITPVAGGYKVTHFFAGINIDGGVDVFVRP</sequence>
<evidence type="ECO:0000313" key="5">
    <source>
        <dbReference type="Proteomes" id="UP001596047"/>
    </source>
</evidence>
<protein>
    <submittedName>
        <fullName evidence="4">Trypsin-like peptidase domain-containing protein</fullName>
    </submittedName>
</protein>
<keyword evidence="5" id="KW-1185">Reference proteome</keyword>
<reference evidence="5" key="1">
    <citation type="journal article" date="2019" name="Int. J. Syst. Evol. Microbiol.">
        <title>The Global Catalogue of Microorganisms (GCM) 10K type strain sequencing project: providing services to taxonomists for standard genome sequencing and annotation.</title>
        <authorList>
            <consortium name="The Broad Institute Genomics Platform"/>
            <consortium name="The Broad Institute Genome Sequencing Center for Infectious Disease"/>
            <person name="Wu L."/>
            <person name="Ma J."/>
        </authorList>
    </citation>
    <scope>NUCLEOTIDE SEQUENCE [LARGE SCALE GENOMIC DNA]</scope>
    <source>
        <strain evidence="5">CGMCC 1.3240</strain>
    </source>
</reference>
<dbReference type="PANTHER" id="PTHR22939">
    <property type="entry name" value="SERINE PROTEASE FAMILY S1C HTRA-RELATED"/>
    <property type="match status" value="1"/>
</dbReference>
<dbReference type="InterPro" id="IPR001940">
    <property type="entry name" value="Peptidase_S1C"/>
</dbReference>
<dbReference type="Gene3D" id="2.40.10.120">
    <property type="match status" value="1"/>
</dbReference>
<accession>A0ABW0VRR9</accession>
<dbReference type="PANTHER" id="PTHR22939:SF129">
    <property type="entry name" value="SERINE PROTEASE HTRA2, MITOCHONDRIAL"/>
    <property type="match status" value="1"/>
</dbReference>
<gene>
    <name evidence="4" type="ORF">ACFPYJ_05550</name>
</gene>
<comment type="caution">
    <text evidence="4">The sequence shown here is derived from an EMBL/GenBank/DDBJ whole genome shotgun (WGS) entry which is preliminary data.</text>
</comment>